<dbReference type="PANTHER" id="PTHR43022">
    <property type="entry name" value="PROTEIN SMF"/>
    <property type="match status" value="1"/>
</dbReference>
<feature type="domain" description="Smf/DprA SLOG" evidence="2">
    <location>
        <begin position="123"/>
        <end position="330"/>
    </location>
</feature>
<dbReference type="SUPFAM" id="SSF46785">
    <property type="entry name" value="Winged helix' DNA-binding domain"/>
    <property type="match status" value="1"/>
</dbReference>
<dbReference type="InterPro" id="IPR036390">
    <property type="entry name" value="WH_DNA-bd_sf"/>
</dbReference>
<dbReference type="Pfam" id="PF17782">
    <property type="entry name" value="WHD_DprA"/>
    <property type="match status" value="1"/>
</dbReference>
<dbReference type="Gene3D" id="3.40.50.450">
    <property type="match status" value="1"/>
</dbReference>
<dbReference type="InterPro" id="IPR003488">
    <property type="entry name" value="DprA"/>
</dbReference>
<dbReference type="SUPFAM" id="SSF102405">
    <property type="entry name" value="MCP/YpsA-like"/>
    <property type="match status" value="1"/>
</dbReference>
<dbReference type="PANTHER" id="PTHR43022:SF1">
    <property type="entry name" value="PROTEIN SMF"/>
    <property type="match status" value="1"/>
</dbReference>
<dbReference type="Pfam" id="PF02481">
    <property type="entry name" value="DNA_processg_A"/>
    <property type="match status" value="1"/>
</dbReference>
<dbReference type="OrthoDB" id="9785707at2"/>
<keyword evidence="5" id="KW-1185">Reference proteome</keyword>
<protein>
    <submittedName>
        <fullName evidence="4">DNA protecting protein DprA</fullName>
    </submittedName>
</protein>
<gene>
    <name evidence="4" type="ORF">SAMN04489720_2950</name>
</gene>
<dbReference type="STRING" id="399736.SAMN04489720_2950"/>
<dbReference type="Gene3D" id="1.10.10.10">
    <property type="entry name" value="Winged helix-like DNA-binding domain superfamily/Winged helix DNA-binding domain"/>
    <property type="match status" value="1"/>
</dbReference>
<evidence type="ECO:0000256" key="1">
    <source>
        <dbReference type="ARBA" id="ARBA00006525"/>
    </source>
</evidence>
<comment type="similarity">
    <text evidence="1">Belongs to the DprA/Smf family.</text>
</comment>
<dbReference type="GO" id="GO:0009294">
    <property type="term" value="P:DNA-mediated transformation"/>
    <property type="evidence" value="ECO:0007669"/>
    <property type="project" value="InterPro"/>
</dbReference>
<dbReference type="EMBL" id="LT629695">
    <property type="protein sequence ID" value="SDH94223.1"/>
    <property type="molecule type" value="Genomic_DNA"/>
</dbReference>
<dbReference type="AlphaFoldDB" id="A0A1G8GIM1"/>
<sequence length="406" mass="42385">MTRFRLPEATIRELVEGVAPPSLEQLDGDAAVRLFAAAAWSCIPEPGDAVAGTAREALGDVRALELLVDGAAPSRWLAEAGDVAPDLVRHMDAAVDRWRPRLDDARVRRAFEQGAAWGQTLLSPLADEWPAGLDDLGPHAPAALWVRGSLAALAETRRSIALVGSRAASGYGEHVAMEAVEGLVRHGFATVSGAAYGIDACVHRATMAVGGTTIAVMAGGLDRLYPPGNDDLLRRVEREGAIVAEVPCGSTPSRWRFLARNRLIAALAQATVVVEASVRSGSINTAGHAATLGRPLGAVPGPVTSGASAGCHRLIRDYGAQLVQGADEMRALVDGDAMPVGLDARAGAEETRVLDALSIRQPRDADDLAARAGMSLAEVRATLGLLDLSGVVEQRGSGWVRRATPA</sequence>
<name>A0A1G8GIM1_9MICO</name>
<dbReference type="NCBIfam" id="TIGR00732">
    <property type="entry name" value="dprA"/>
    <property type="match status" value="1"/>
</dbReference>
<dbReference type="InterPro" id="IPR041614">
    <property type="entry name" value="DprA_WH"/>
</dbReference>
<dbReference type="InterPro" id="IPR057666">
    <property type="entry name" value="DrpA_SLOG"/>
</dbReference>
<evidence type="ECO:0000313" key="4">
    <source>
        <dbReference type="EMBL" id="SDH94223.1"/>
    </source>
</evidence>
<proteinExistence type="inferred from homology"/>
<feature type="domain" description="DprA winged helix" evidence="3">
    <location>
        <begin position="347"/>
        <end position="395"/>
    </location>
</feature>
<evidence type="ECO:0000259" key="2">
    <source>
        <dbReference type="Pfam" id="PF02481"/>
    </source>
</evidence>
<evidence type="ECO:0000259" key="3">
    <source>
        <dbReference type="Pfam" id="PF17782"/>
    </source>
</evidence>
<dbReference type="Proteomes" id="UP000198822">
    <property type="component" value="Chromosome I"/>
</dbReference>
<dbReference type="InterPro" id="IPR036388">
    <property type="entry name" value="WH-like_DNA-bd_sf"/>
</dbReference>
<evidence type="ECO:0000313" key="5">
    <source>
        <dbReference type="Proteomes" id="UP000198822"/>
    </source>
</evidence>
<organism evidence="4 5">
    <name type="scientific">Agrococcus jejuensis</name>
    <dbReference type="NCBI Taxonomy" id="399736"/>
    <lineage>
        <taxon>Bacteria</taxon>
        <taxon>Bacillati</taxon>
        <taxon>Actinomycetota</taxon>
        <taxon>Actinomycetes</taxon>
        <taxon>Micrococcales</taxon>
        <taxon>Microbacteriaceae</taxon>
        <taxon>Agrococcus</taxon>
    </lineage>
</organism>
<dbReference type="RefSeq" id="WP_092506233.1">
    <property type="nucleotide sequence ID" value="NZ_LT629695.1"/>
</dbReference>
<accession>A0A1G8GIM1</accession>
<reference evidence="5" key="1">
    <citation type="submission" date="2016-10" db="EMBL/GenBank/DDBJ databases">
        <authorList>
            <person name="Varghese N."/>
            <person name="Submissions S."/>
        </authorList>
    </citation>
    <scope>NUCLEOTIDE SEQUENCE [LARGE SCALE GENOMIC DNA]</scope>
    <source>
        <strain evidence="5">DSM 22002</strain>
    </source>
</reference>